<proteinExistence type="predicted"/>
<dbReference type="EMBL" id="CP034669">
    <property type="protein sequence ID" value="QAT86752.1"/>
    <property type="molecule type" value="Genomic_DNA"/>
</dbReference>
<organism evidence="1 2">
    <name type="scientific">Corallococcus coralloides</name>
    <name type="common">Myxococcus coralloides</name>
    <dbReference type="NCBI Taxonomy" id="184914"/>
    <lineage>
        <taxon>Bacteria</taxon>
        <taxon>Pseudomonadati</taxon>
        <taxon>Myxococcota</taxon>
        <taxon>Myxococcia</taxon>
        <taxon>Myxococcales</taxon>
        <taxon>Cystobacterineae</taxon>
        <taxon>Myxococcaceae</taxon>
        <taxon>Corallococcus</taxon>
    </lineage>
</organism>
<gene>
    <name evidence="1" type="ORF">EJ065_5217</name>
</gene>
<dbReference type="RefSeq" id="WP_128798253.1">
    <property type="nucleotide sequence ID" value="NZ_CP034669.1"/>
</dbReference>
<dbReference type="AlphaFoldDB" id="A0A410RY53"/>
<reference evidence="1 2" key="1">
    <citation type="submission" date="2018-12" db="EMBL/GenBank/DDBJ databases">
        <title>Complete Genome Sequence of the Corallopyronin A producing Myxobacterium Corallococcus coralloides B035.</title>
        <authorList>
            <person name="Bouhired S.M."/>
            <person name="Rupp O."/>
            <person name="Blom J."/>
            <person name="Schaeberle T.F."/>
            <person name="Kehraus S."/>
            <person name="Schiefer A."/>
            <person name="Pfarr K."/>
            <person name="Goesmann A."/>
            <person name="Hoerauf A."/>
            <person name="Koenig G.M."/>
        </authorList>
    </citation>
    <scope>NUCLEOTIDE SEQUENCE [LARGE SCALE GENOMIC DNA]</scope>
    <source>
        <strain evidence="1 2">B035</strain>
    </source>
</reference>
<evidence type="ECO:0000313" key="1">
    <source>
        <dbReference type="EMBL" id="QAT86752.1"/>
    </source>
</evidence>
<protein>
    <submittedName>
        <fullName evidence="1">Uncharacterized protein</fullName>
    </submittedName>
</protein>
<evidence type="ECO:0000313" key="2">
    <source>
        <dbReference type="Proteomes" id="UP000288758"/>
    </source>
</evidence>
<dbReference type="Proteomes" id="UP000288758">
    <property type="component" value="Chromosome"/>
</dbReference>
<sequence length="197" mass="22341">MTVQSRDVLLFEPSPFELMSVQGTGLFDPRQEGLVPQWVSTGCYRGFDCVYRIDERRLLLESFSIGLKPLDRLKVKYGKGKVLRGQGPLLKGDSFLAVYEQLGWHVPFTGGLVVARDFIPGLASRAASVVSRTLSPIWMFGVVHELHFVEGQWTESFDCSRAMETLRHRIAAEPDGDEHEVHRILANTFRRSYRGLE</sequence>
<name>A0A410RY53_CORCK</name>
<accession>A0A410RY53</accession>